<keyword evidence="7" id="KW-0472">Membrane</keyword>
<keyword evidence="4" id="KW-0812">Transmembrane</keyword>
<evidence type="ECO:0000256" key="2">
    <source>
        <dbReference type="ARBA" id="ARBA00022676"/>
    </source>
</evidence>
<keyword evidence="3" id="KW-0808">Transferase</keyword>
<evidence type="ECO:0000256" key="6">
    <source>
        <dbReference type="ARBA" id="ARBA00023034"/>
    </source>
</evidence>
<sequence>MRHAYVRGCEFVAMFDADFQPAPDFLVRTIPFLVHNPSLAFVQTRWKFMNANDCLLTRMQEMSMDYHFKVEQDRNCFFHAASLKICFIIQELPEYGEHKLLSNPVAGRIELLLRTWTWH</sequence>
<dbReference type="GO" id="GO:0000139">
    <property type="term" value="C:Golgi membrane"/>
    <property type="evidence" value="ECO:0007669"/>
    <property type="project" value="UniProtKB-SubCell"/>
</dbReference>
<dbReference type="Gene3D" id="3.90.550.10">
    <property type="entry name" value="Spore Coat Polysaccharide Biosynthesis Protein SpsA, Chain A"/>
    <property type="match status" value="1"/>
</dbReference>
<dbReference type="InterPro" id="IPR029044">
    <property type="entry name" value="Nucleotide-diphossugar_trans"/>
</dbReference>
<dbReference type="PANTHER" id="PTHR32044">
    <property type="entry name" value="GLUCOMANNAN 4-BETA-MANNOSYLTRANSFERASE 9"/>
    <property type="match status" value="1"/>
</dbReference>
<keyword evidence="5" id="KW-1133">Transmembrane helix</keyword>
<comment type="subcellular location">
    <subcellularLocation>
        <location evidence="1">Golgi apparatus membrane</location>
    </subcellularLocation>
</comment>
<dbReference type="GO" id="GO:0051753">
    <property type="term" value="F:mannan synthase activity"/>
    <property type="evidence" value="ECO:0007669"/>
    <property type="project" value="TreeGrafter"/>
</dbReference>
<dbReference type="AlphaFoldDB" id="A0A0A9A7S6"/>
<dbReference type="PANTHER" id="PTHR32044:SF18">
    <property type="entry name" value="GLUCOMANNAN 4-BETA-MANNOSYLTRANSFERASE 6-RELATED"/>
    <property type="match status" value="1"/>
</dbReference>
<reference evidence="8" key="1">
    <citation type="submission" date="2014-09" db="EMBL/GenBank/DDBJ databases">
        <authorList>
            <person name="Magalhaes I.L.F."/>
            <person name="Oliveira U."/>
            <person name="Santos F.R."/>
            <person name="Vidigal T.H.D.A."/>
            <person name="Brescovit A.D."/>
            <person name="Santos A.J."/>
        </authorList>
    </citation>
    <scope>NUCLEOTIDE SEQUENCE</scope>
    <source>
        <tissue evidence="8">Shoot tissue taken approximately 20 cm above the soil surface</tissue>
    </source>
</reference>
<protein>
    <submittedName>
        <fullName evidence="8">Pco115279a</fullName>
    </submittedName>
</protein>
<dbReference type="SUPFAM" id="SSF53448">
    <property type="entry name" value="Nucleotide-diphospho-sugar transferases"/>
    <property type="match status" value="1"/>
</dbReference>
<evidence type="ECO:0000256" key="1">
    <source>
        <dbReference type="ARBA" id="ARBA00004394"/>
    </source>
</evidence>
<evidence type="ECO:0000256" key="3">
    <source>
        <dbReference type="ARBA" id="ARBA00022679"/>
    </source>
</evidence>
<evidence type="ECO:0000256" key="5">
    <source>
        <dbReference type="ARBA" id="ARBA00022989"/>
    </source>
</evidence>
<dbReference type="EMBL" id="GBRH01250151">
    <property type="protein sequence ID" value="JAD47744.1"/>
    <property type="molecule type" value="Transcribed_RNA"/>
</dbReference>
<reference evidence="8" key="2">
    <citation type="journal article" date="2015" name="Data Brief">
        <title>Shoot transcriptome of the giant reed, Arundo donax.</title>
        <authorList>
            <person name="Barrero R.A."/>
            <person name="Guerrero F.D."/>
            <person name="Moolhuijzen P."/>
            <person name="Goolsby J.A."/>
            <person name="Tidwell J."/>
            <person name="Bellgard S.E."/>
            <person name="Bellgard M.I."/>
        </authorList>
    </citation>
    <scope>NUCLEOTIDE SEQUENCE</scope>
    <source>
        <tissue evidence="8">Shoot tissue taken approximately 20 cm above the soil surface</tissue>
    </source>
</reference>
<accession>A0A0A9A7S6</accession>
<proteinExistence type="predicted"/>
<name>A0A0A9A7S6_ARUDO</name>
<evidence type="ECO:0000313" key="8">
    <source>
        <dbReference type="EMBL" id="JAD47744.1"/>
    </source>
</evidence>
<evidence type="ECO:0000256" key="4">
    <source>
        <dbReference type="ARBA" id="ARBA00022692"/>
    </source>
</evidence>
<keyword evidence="6" id="KW-0333">Golgi apparatus</keyword>
<evidence type="ECO:0000256" key="7">
    <source>
        <dbReference type="ARBA" id="ARBA00023136"/>
    </source>
</evidence>
<organism evidence="8">
    <name type="scientific">Arundo donax</name>
    <name type="common">Giant reed</name>
    <name type="synonym">Donax arundinaceus</name>
    <dbReference type="NCBI Taxonomy" id="35708"/>
    <lineage>
        <taxon>Eukaryota</taxon>
        <taxon>Viridiplantae</taxon>
        <taxon>Streptophyta</taxon>
        <taxon>Embryophyta</taxon>
        <taxon>Tracheophyta</taxon>
        <taxon>Spermatophyta</taxon>
        <taxon>Magnoliopsida</taxon>
        <taxon>Liliopsida</taxon>
        <taxon>Poales</taxon>
        <taxon>Poaceae</taxon>
        <taxon>PACMAD clade</taxon>
        <taxon>Arundinoideae</taxon>
        <taxon>Arundineae</taxon>
        <taxon>Arundo</taxon>
    </lineage>
</organism>
<keyword evidence="2" id="KW-0328">Glycosyltransferase</keyword>